<reference evidence="1" key="1">
    <citation type="submission" date="2020-10" db="EMBL/GenBank/DDBJ databases">
        <authorList>
            <person name="Gilroy R."/>
        </authorList>
    </citation>
    <scope>NUCLEOTIDE SEQUENCE</scope>
    <source>
        <strain evidence="1">ChiHjej10B9-9673</strain>
    </source>
</reference>
<evidence type="ECO:0000313" key="2">
    <source>
        <dbReference type="Proteomes" id="UP000824001"/>
    </source>
</evidence>
<sequence length="77" mass="8145">MSDFTSSVSAKATNAVMAAARRLSSTSPRSTMRCLYRAAEPSSSMSPRADMAWMKPTSRAMAPAAQTAAQITDVTTI</sequence>
<comment type="caution">
    <text evidence="1">The sequence shown here is derived from an EMBL/GenBank/DDBJ whole genome shotgun (WGS) entry which is preliminary data.</text>
</comment>
<dbReference type="EMBL" id="DVJK01000113">
    <property type="protein sequence ID" value="HIS66736.1"/>
    <property type="molecule type" value="Genomic_DNA"/>
</dbReference>
<protein>
    <submittedName>
        <fullName evidence="1">Uncharacterized protein</fullName>
    </submittedName>
</protein>
<organism evidence="1 2">
    <name type="scientific">Candidatus Scatomorpha merdipullorum</name>
    <dbReference type="NCBI Taxonomy" id="2840927"/>
    <lineage>
        <taxon>Bacteria</taxon>
        <taxon>Bacillati</taxon>
        <taxon>Bacillota</taxon>
        <taxon>Clostridia</taxon>
        <taxon>Eubacteriales</taxon>
        <taxon>Candidatus Scatomorpha</taxon>
    </lineage>
</organism>
<gene>
    <name evidence="1" type="ORF">IAC18_04140</name>
</gene>
<reference evidence="1" key="2">
    <citation type="journal article" date="2021" name="PeerJ">
        <title>Extensive microbial diversity within the chicken gut microbiome revealed by metagenomics and culture.</title>
        <authorList>
            <person name="Gilroy R."/>
            <person name="Ravi A."/>
            <person name="Getino M."/>
            <person name="Pursley I."/>
            <person name="Horton D.L."/>
            <person name="Alikhan N.F."/>
            <person name="Baker D."/>
            <person name="Gharbi K."/>
            <person name="Hall N."/>
            <person name="Watson M."/>
            <person name="Adriaenssens E.M."/>
            <person name="Foster-Nyarko E."/>
            <person name="Jarju S."/>
            <person name="Secka A."/>
            <person name="Antonio M."/>
            <person name="Oren A."/>
            <person name="Chaudhuri R.R."/>
            <person name="La Ragione R."/>
            <person name="Hildebrand F."/>
            <person name="Pallen M.J."/>
        </authorList>
    </citation>
    <scope>NUCLEOTIDE SEQUENCE</scope>
    <source>
        <strain evidence="1">ChiHjej10B9-9673</strain>
    </source>
</reference>
<name>A0A9D1FEA5_9FIRM</name>
<evidence type="ECO:0000313" key="1">
    <source>
        <dbReference type="EMBL" id="HIS66736.1"/>
    </source>
</evidence>
<dbReference type="AlphaFoldDB" id="A0A9D1FEA5"/>
<proteinExistence type="predicted"/>
<dbReference type="Proteomes" id="UP000824001">
    <property type="component" value="Unassembled WGS sequence"/>
</dbReference>
<accession>A0A9D1FEA5</accession>